<organism evidence="1 2">
    <name type="scientific">candidate division KSB3 bacterium</name>
    <dbReference type="NCBI Taxonomy" id="2044937"/>
    <lineage>
        <taxon>Bacteria</taxon>
        <taxon>candidate division KSB3</taxon>
    </lineage>
</organism>
<dbReference type="EMBL" id="WJJP01000473">
    <property type="protein sequence ID" value="MBD3325795.1"/>
    <property type="molecule type" value="Genomic_DNA"/>
</dbReference>
<reference evidence="1" key="1">
    <citation type="submission" date="2019-11" db="EMBL/GenBank/DDBJ databases">
        <title>Microbial mats filling the niche in hypersaline microbial mats.</title>
        <authorList>
            <person name="Wong H.L."/>
            <person name="Macleod F.I."/>
            <person name="White R.A. III"/>
            <person name="Burns B.P."/>
        </authorList>
    </citation>
    <scope>NUCLEOTIDE SEQUENCE</scope>
    <source>
        <strain evidence="1">Rbin_158</strain>
    </source>
</reference>
<gene>
    <name evidence="1" type="ORF">GF339_14515</name>
</gene>
<comment type="caution">
    <text evidence="1">The sequence shown here is derived from an EMBL/GenBank/DDBJ whole genome shotgun (WGS) entry which is preliminary data.</text>
</comment>
<proteinExistence type="predicted"/>
<evidence type="ECO:0000313" key="1">
    <source>
        <dbReference type="EMBL" id="MBD3325795.1"/>
    </source>
</evidence>
<name>A0A9D5JX83_9BACT</name>
<sequence>MMKTSQPITLSQDELQHLLEPLIRRIIREELSRFVEQQPDVVFLHPDMPLYADMEEITQRKAADGIELFSSQEVWDE</sequence>
<accession>A0A9D5JX83</accession>
<protein>
    <submittedName>
        <fullName evidence="1">Uncharacterized protein</fullName>
    </submittedName>
</protein>
<dbReference type="Proteomes" id="UP000649604">
    <property type="component" value="Unassembled WGS sequence"/>
</dbReference>
<evidence type="ECO:0000313" key="2">
    <source>
        <dbReference type="Proteomes" id="UP000649604"/>
    </source>
</evidence>
<dbReference type="AlphaFoldDB" id="A0A9D5JX83"/>